<gene>
    <name evidence="1" type="ORF">IPP15_21280</name>
</gene>
<dbReference type="SUPFAM" id="SSF48452">
    <property type="entry name" value="TPR-like"/>
    <property type="match status" value="1"/>
</dbReference>
<dbReference type="InterPro" id="IPR036737">
    <property type="entry name" value="OmpA-like_sf"/>
</dbReference>
<dbReference type="Gene3D" id="3.30.1330.60">
    <property type="entry name" value="OmpA-like domain"/>
    <property type="match status" value="1"/>
</dbReference>
<dbReference type="SUPFAM" id="SSF103088">
    <property type="entry name" value="OmpA-like"/>
    <property type="match status" value="1"/>
</dbReference>
<dbReference type="Gene3D" id="1.25.40.10">
    <property type="entry name" value="Tetratricopeptide repeat domain"/>
    <property type="match status" value="1"/>
</dbReference>
<dbReference type="Pfam" id="PF07676">
    <property type="entry name" value="PD40"/>
    <property type="match status" value="1"/>
</dbReference>
<dbReference type="Pfam" id="PF13174">
    <property type="entry name" value="TPR_6"/>
    <property type="match status" value="2"/>
</dbReference>
<accession>A0A9D7SZ41</accession>
<dbReference type="InterPro" id="IPR019734">
    <property type="entry name" value="TPR_rpt"/>
</dbReference>
<dbReference type="InterPro" id="IPR011990">
    <property type="entry name" value="TPR-like_helical_dom_sf"/>
</dbReference>
<comment type="caution">
    <text evidence="1">The sequence shown here is derived from an EMBL/GenBank/DDBJ whole genome shotgun (WGS) entry which is preliminary data.</text>
</comment>
<dbReference type="InterPro" id="IPR011659">
    <property type="entry name" value="WD40"/>
</dbReference>
<name>A0A9D7SZ41_9BACT</name>
<dbReference type="Proteomes" id="UP000808337">
    <property type="component" value="Unassembled WGS sequence"/>
</dbReference>
<reference evidence="1 2" key="1">
    <citation type="submission" date="2020-10" db="EMBL/GenBank/DDBJ databases">
        <title>Connecting structure to function with the recovery of over 1000 high-quality activated sludge metagenome-assembled genomes encoding full-length rRNA genes using long-read sequencing.</title>
        <authorList>
            <person name="Singleton C.M."/>
            <person name="Petriglieri F."/>
            <person name="Kristensen J.M."/>
            <person name="Kirkegaard R.H."/>
            <person name="Michaelsen T.Y."/>
            <person name="Andersen M.H."/>
            <person name="Karst S.M."/>
            <person name="Dueholm M.S."/>
            <person name="Nielsen P.H."/>
            <person name="Albertsen M."/>
        </authorList>
    </citation>
    <scope>NUCLEOTIDE SEQUENCE [LARGE SCALE GENOMIC DNA]</scope>
    <source>
        <strain evidence="1">Ribe_18-Q3-R11-54_MAXAC.273</strain>
    </source>
</reference>
<proteinExistence type="predicted"/>
<dbReference type="AlphaFoldDB" id="A0A9D7SZ41"/>
<dbReference type="EMBL" id="JADKGY010000032">
    <property type="protein sequence ID" value="MBK9984861.1"/>
    <property type="molecule type" value="Genomic_DNA"/>
</dbReference>
<protein>
    <submittedName>
        <fullName evidence="1">PD40 domain-containing protein</fullName>
    </submittedName>
</protein>
<evidence type="ECO:0000313" key="1">
    <source>
        <dbReference type="EMBL" id="MBK9984861.1"/>
    </source>
</evidence>
<sequence>MIKLTPKIPVLSLITLFMCITCPSFLFGQSSGSNLKDKADTYFDAGDYRSALKLYRMAGTDHSTNKKELLRVGICQYEINDVDSAIKSFQTILDQGKTKADVFLYMAKAYQAKNMFHEAIPFYKSFIENSKPDAPLIAWAKDELTRCANGARLKFAEEEAYIENAGTSINTQYAEFGVKNSPTKIDKIYFNSNRTNNTSLQSTNYNVDIYSASLVNGKWETPESLPSSINSVSYDQVCGFSNDGQILYFLSPVRNEFKIIADTFSGQEGVAYQGIFNGPYHADGGGTDLTFFNDSICLFSSDMAGGYGGYDLYISILHKGVWSRAANLGPTINSFYNERSPFLTKNGQTLFFSSDNLESVGGLDIFRAVFDPDKMSWSLPENMGIPFNSSQDDTEMVLTSDGMTGYMTSNRKSGYGDKDLYRIFFKQPVLANQEISFVPTFYQLFLLRGIEASDSEQPGRPVEVKEYFISHLFVDDNVGILAPQNIKKLDILANLLLIYPHINAELSGFEIPVGQPTFNLYFSIKKTEEAADYLVRKGVQRNRLILKGYGSSFPLVVNMANNANSPVYLKLNHRIEIGLHHFENEPVITHLENIPVSDNLRDPAGVKFSSLRHEMYYSVQLTSINQILQNPILESTPEMFIEVDNAQGNYMYMSGMLPTYKEAEQKLNKMISAGFTDAFIVPYVDGLRISHDEIPGYSTEYPDLLNYQAKSKK</sequence>
<evidence type="ECO:0000313" key="2">
    <source>
        <dbReference type="Proteomes" id="UP000808337"/>
    </source>
</evidence>
<organism evidence="1 2">
    <name type="scientific">Candidatus Opimibacter skivensis</name>
    <dbReference type="NCBI Taxonomy" id="2982028"/>
    <lineage>
        <taxon>Bacteria</taxon>
        <taxon>Pseudomonadati</taxon>
        <taxon>Bacteroidota</taxon>
        <taxon>Saprospiria</taxon>
        <taxon>Saprospirales</taxon>
        <taxon>Saprospiraceae</taxon>
        <taxon>Candidatus Opimibacter</taxon>
    </lineage>
</organism>